<keyword evidence="2" id="KW-1185">Reference proteome</keyword>
<dbReference type="RefSeq" id="WP_243467454.1">
    <property type="nucleotide sequence ID" value="NZ_BAVR01000027.1"/>
</dbReference>
<dbReference type="EMBL" id="BAVR01000027">
    <property type="protein sequence ID" value="GAE88919.1"/>
    <property type="molecule type" value="Genomic_DNA"/>
</dbReference>
<dbReference type="AlphaFoldDB" id="W4V862"/>
<gene>
    <name evidence="1" type="ORF">JCM21531_2403</name>
</gene>
<evidence type="ECO:0000313" key="1">
    <source>
        <dbReference type="EMBL" id="GAE88919.1"/>
    </source>
</evidence>
<organism evidence="1 2">
    <name type="scientific">Acetivibrio straminisolvens JCM 21531</name>
    <dbReference type="NCBI Taxonomy" id="1294263"/>
    <lineage>
        <taxon>Bacteria</taxon>
        <taxon>Bacillati</taxon>
        <taxon>Bacillota</taxon>
        <taxon>Clostridia</taxon>
        <taxon>Eubacteriales</taxon>
        <taxon>Oscillospiraceae</taxon>
        <taxon>Acetivibrio</taxon>
    </lineage>
</organism>
<name>W4V862_9FIRM</name>
<accession>W4V862</accession>
<proteinExistence type="predicted"/>
<dbReference type="Proteomes" id="UP000019109">
    <property type="component" value="Unassembled WGS sequence"/>
</dbReference>
<reference evidence="1" key="1">
    <citation type="journal article" date="2014" name="Genome Announc.">
        <title>Draft Genome Sequence of Clostridium straminisolvens Strain JCM 21531T, Isolated from a Cellulose-Degrading Bacterial Community.</title>
        <authorList>
            <person name="Yuki M."/>
            <person name="Oshima K."/>
            <person name="Suda W."/>
            <person name="Sakamoto M."/>
            <person name="Kitamura K."/>
            <person name="Iida T."/>
            <person name="Hattori M."/>
            <person name="Ohkuma M."/>
        </authorList>
    </citation>
    <scope>NUCLEOTIDE SEQUENCE [LARGE SCALE GENOMIC DNA]</scope>
    <source>
        <strain evidence="1">JCM 21531</strain>
    </source>
</reference>
<sequence length="59" mass="7085">MVFFVNIDDNNKWDNIVKGFKNFDVYYLSGYVKAFQTHGDGEPKLFFMKIRILKQLMFL</sequence>
<evidence type="ECO:0000313" key="2">
    <source>
        <dbReference type="Proteomes" id="UP000019109"/>
    </source>
</evidence>
<comment type="caution">
    <text evidence="1">The sequence shown here is derived from an EMBL/GenBank/DDBJ whole genome shotgun (WGS) entry which is preliminary data.</text>
</comment>
<dbReference type="STRING" id="1294263.JCM21531_2403"/>
<protein>
    <submittedName>
        <fullName evidence="1">Uncharacterized protein</fullName>
    </submittedName>
</protein>